<reference evidence="1 2" key="1">
    <citation type="submission" date="2023-06" db="EMBL/GenBank/DDBJ databases">
        <title>Microbacterium sp. nov., isolated from a waste landfill.</title>
        <authorList>
            <person name="Wen W."/>
        </authorList>
    </citation>
    <scope>NUCLEOTIDE SEQUENCE [LARGE SCALE GENOMIC DNA]</scope>
    <source>
        <strain evidence="1 2">ASV49</strain>
    </source>
</reference>
<evidence type="ECO:0000313" key="1">
    <source>
        <dbReference type="EMBL" id="MDL9977847.1"/>
    </source>
</evidence>
<dbReference type="RefSeq" id="WP_286285691.1">
    <property type="nucleotide sequence ID" value="NZ_JASXSZ010000001.1"/>
</dbReference>
<dbReference type="SUPFAM" id="SSF53474">
    <property type="entry name" value="alpha/beta-Hydrolases"/>
    <property type="match status" value="1"/>
</dbReference>
<dbReference type="Proteomes" id="UP001235064">
    <property type="component" value="Unassembled WGS sequence"/>
</dbReference>
<comment type="caution">
    <text evidence="1">The sequence shown here is derived from an EMBL/GenBank/DDBJ whole genome shotgun (WGS) entry which is preliminary data.</text>
</comment>
<accession>A0ABT7MTS2</accession>
<evidence type="ECO:0008006" key="3">
    <source>
        <dbReference type="Google" id="ProtNLM"/>
    </source>
</evidence>
<dbReference type="InterPro" id="IPR029058">
    <property type="entry name" value="AB_hydrolase_fold"/>
</dbReference>
<dbReference type="EMBL" id="JASXSZ010000001">
    <property type="protein sequence ID" value="MDL9977847.1"/>
    <property type="molecule type" value="Genomic_DNA"/>
</dbReference>
<proteinExistence type="predicted"/>
<evidence type="ECO:0000313" key="2">
    <source>
        <dbReference type="Proteomes" id="UP001235064"/>
    </source>
</evidence>
<gene>
    <name evidence="1" type="ORF">QSV35_00750</name>
</gene>
<sequence>MSDDIDIRSGGAVAVDTERLRAGAEGYSGVADRLAELHRTAWHQAVRLSARLAFDGTASRAWTITFRLQRAQDDASLLAQRLAHLAAVYEIVELDIARQAAHGAEAERIQARLRELISADPSAATDAQAAEEEWKNAGIRTVAGQYTAYGLPLGLGLTDLGLGVLAAGAFVDGTGGGRIPRDAVLTGPVQLVRLTRVDAVPPSVTAPASAVEAAARIPQGDVRVRVERYAMPDGSRRFAVYIAGTNPKGGRREAWDWESNVELYGGRRSASFDATEAALRAAGAAPGDAIYEFGHSQGGMIAGRVAVESGYDTRALVTFGSPTEAEVDAGTLSVQLRHTDDPVAALASGGAAGRVGAADSVVVSRVADPAIGLQDFALKAHRLDTYAETAAMFDRSDDPRAGALHTRLEELRAATSVEAFDFAVERTERK</sequence>
<keyword evidence="2" id="KW-1185">Reference proteome</keyword>
<organism evidence="1 2">
    <name type="scientific">Microbacterium candidum</name>
    <dbReference type="NCBI Taxonomy" id="3041922"/>
    <lineage>
        <taxon>Bacteria</taxon>
        <taxon>Bacillati</taxon>
        <taxon>Actinomycetota</taxon>
        <taxon>Actinomycetes</taxon>
        <taxon>Micrococcales</taxon>
        <taxon>Microbacteriaceae</taxon>
        <taxon>Microbacterium</taxon>
    </lineage>
</organism>
<protein>
    <recommendedName>
        <fullName evidence="3">Alpha/beta hydrolase</fullName>
    </recommendedName>
</protein>
<name>A0ABT7MTS2_9MICO</name>